<sequence length="656" mass="76551">MWVSLVAKIVIIVGMNGVICDLESVNWLRGTSTDLTKALQFLREYDTEASEMCFRVNTAQWQYSTNMTDLLKRKMVEEQTLRAKFDKLTWKRAVVFDWTRISDPVARRQLKMLTTNTRASLSDEKYNEIYHLISEMKDIYATTRTCAYAPGIHDNEVTYCDLGLEDIQTIMAKSKDHKELAHTWREWHDKIGPPLKNKYMRYADLANQAARLNGFLDAGEEMRFMYEDPDFENELAQTFHKLQPLYKELLTYVRRKLIEQYGDRVVRPEGPLPAHILGNLWAQDWTNIADIVLPYPKFADMDVTVEILRQGFTPLRMFQMAEEFFTSMGLKPMPPEFWRHSMIERPNGRKVQCTASAWDFCNNIDFRIKQCTEMNMKNLIMIHHEMAHIEYYLYYSDEPYLFRDGANPGFHEGVANAIVLSVFNLKHLWRVGLFNTNTDNYELNINFLMLMALKKVAYAPFAYLLEQWRYDLFESGVTRMNADWWDLRLRYQGVVPPATRSDAHFDAAAKRHVPADVPYARYYVALLLEFQVFKVACQAAGQTGPLHGCDLYRSREAGRVLMDIMRSGKSKHWRQVIRSMTRGETDRISADAMLEYFDPLLVWLRNQNRDEKVVGWTTFKEDKALFQPLIYGGSGVPTAKLACIFVVVLVFIQFVQ</sequence>
<evidence type="ECO:0000256" key="10">
    <source>
        <dbReference type="PIRSR" id="PIRSR601548-4"/>
    </source>
</evidence>
<feature type="active site" description="Proton acceptor 2" evidence="7">
    <location>
        <position position="385"/>
    </location>
</feature>
<evidence type="ECO:0000256" key="4">
    <source>
        <dbReference type="ARBA" id="ARBA00023180"/>
    </source>
</evidence>
<keyword evidence="2 15" id="KW-0732">Signal</keyword>
<feature type="disulfide bond" evidence="10">
    <location>
        <begin position="537"/>
        <end position="549"/>
    </location>
</feature>
<comment type="caution">
    <text evidence="12">Lacks conserved residue(s) required for the propagation of feature annotation.</text>
</comment>
<evidence type="ECO:0000256" key="6">
    <source>
        <dbReference type="PIRSR" id="PIRSR601548-10"/>
    </source>
</evidence>
<protein>
    <recommendedName>
        <fullName evidence="13">Angiotensin-converting enzyme</fullName>
        <ecNumber evidence="13">3.4.-.-</ecNumber>
    </recommendedName>
</protein>
<dbReference type="Proteomes" id="UP001153737">
    <property type="component" value="Chromosome 4"/>
</dbReference>
<feature type="active site" description="Proton acceptor 1" evidence="5">
    <location>
        <position position="385"/>
    </location>
</feature>
<evidence type="ECO:0000256" key="15">
    <source>
        <dbReference type="SAM" id="SignalP"/>
    </source>
</evidence>
<evidence type="ECO:0000256" key="7">
    <source>
        <dbReference type="PIRSR" id="PIRSR601548-11"/>
    </source>
</evidence>
<dbReference type="Pfam" id="PF01401">
    <property type="entry name" value="Peptidase_M2"/>
    <property type="match status" value="1"/>
</dbReference>
<dbReference type="PRINTS" id="PR00791">
    <property type="entry name" value="PEPDIPTASEA"/>
</dbReference>
<dbReference type="InterPro" id="IPR001548">
    <property type="entry name" value="Peptidase_M2"/>
</dbReference>
<keyword evidence="14" id="KW-0472">Membrane</keyword>
<dbReference type="CDD" id="cd06461">
    <property type="entry name" value="M2_ACE"/>
    <property type="match status" value="1"/>
</dbReference>
<dbReference type="EC" id="3.4.-.-" evidence="13"/>
<keyword evidence="17" id="KW-1185">Reference proteome</keyword>
<dbReference type="GO" id="GO:0004180">
    <property type="term" value="F:carboxypeptidase activity"/>
    <property type="evidence" value="ECO:0007669"/>
    <property type="project" value="UniProtKB-KW"/>
</dbReference>
<evidence type="ECO:0000256" key="5">
    <source>
        <dbReference type="PIRSR" id="PIRSR601548-1"/>
    </source>
</evidence>
<keyword evidence="9 13" id="KW-0479">Metal-binding</keyword>
<feature type="binding site" evidence="8">
    <location>
        <position position="521"/>
    </location>
    <ligand>
        <name>chloride</name>
        <dbReference type="ChEBI" id="CHEBI:17996"/>
        <label>1</label>
    </ligand>
</feature>
<evidence type="ECO:0000256" key="1">
    <source>
        <dbReference type="ARBA" id="ARBA00008139"/>
    </source>
</evidence>
<dbReference type="GO" id="GO:0046872">
    <property type="term" value="F:metal ion binding"/>
    <property type="evidence" value="ECO:0007669"/>
    <property type="project" value="UniProtKB-KW"/>
</dbReference>
<dbReference type="SUPFAM" id="SSF55486">
    <property type="entry name" value="Metalloproteases ('zincins'), catalytic domain"/>
    <property type="match status" value="1"/>
</dbReference>
<evidence type="ECO:0000256" key="13">
    <source>
        <dbReference type="RuleBase" id="RU361144"/>
    </source>
</evidence>
<feature type="binding site" evidence="11">
    <location>
        <position position="412"/>
    </location>
    <ligand>
        <name>Zn(2+)</name>
        <dbReference type="ChEBI" id="CHEBI:29105"/>
        <label>2</label>
        <note>catalytic</note>
    </ligand>
</feature>
<keyword evidence="13" id="KW-0645">Protease</keyword>
<proteinExistence type="inferred from homology"/>
<comment type="similarity">
    <text evidence="1 12 13">Belongs to the peptidase M2 family.</text>
</comment>
<feature type="binding site" evidence="9">
    <location>
        <position position="412"/>
    </location>
    <ligand>
        <name>Zn(2+)</name>
        <dbReference type="ChEBI" id="CHEBI:29105"/>
        <label>1</label>
        <note>catalytic</note>
    </ligand>
</feature>
<dbReference type="Gene3D" id="1.10.1370.30">
    <property type="match status" value="1"/>
</dbReference>
<evidence type="ECO:0000256" key="12">
    <source>
        <dbReference type="PROSITE-ProRule" id="PRU01355"/>
    </source>
</evidence>
<comment type="cofactor">
    <cofactor evidence="13">
        <name>Zn(2+)</name>
        <dbReference type="ChEBI" id="CHEBI:29105"/>
    </cofactor>
    <text evidence="13">Binds 1 zinc ion per subunit.</text>
</comment>
<keyword evidence="13" id="KW-0482">Metalloprotease</keyword>
<keyword evidence="3 10" id="KW-1015">Disulfide bond</keyword>
<keyword evidence="14" id="KW-0812">Transmembrane</keyword>
<accession>A0A9P0DQB4</accession>
<feature type="disulfide bond" evidence="10 12">
    <location>
        <begin position="353"/>
        <end position="371"/>
    </location>
</feature>
<reference evidence="16" key="1">
    <citation type="submission" date="2022-01" db="EMBL/GenBank/DDBJ databases">
        <authorList>
            <person name="King R."/>
        </authorList>
    </citation>
    <scope>NUCLEOTIDE SEQUENCE</scope>
</reference>
<reference evidence="16" key="2">
    <citation type="submission" date="2022-10" db="EMBL/GenBank/DDBJ databases">
        <authorList>
            <consortium name="ENA_rothamsted_submissions"/>
            <consortium name="culmorum"/>
            <person name="King R."/>
        </authorList>
    </citation>
    <scope>NUCLEOTIDE SEQUENCE</scope>
</reference>
<feature type="disulfide bond" evidence="10">
    <location>
        <begin position="146"/>
        <end position="160"/>
    </location>
</feature>
<dbReference type="PANTHER" id="PTHR10514:SF45">
    <property type="entry name" value="ANGIOTENSIN-CONVERTING ENZYME"/>
    <property type="match status" value="1"/>
</dbReference>
<dbReference type="AlphaFoldDB" id="A0A9P0DQB4"/>
<feature type="glycosylation site" description="N-linked (GlcNAc...) asparagine" evidence="6">
    <location>
        <position position="66"/>
    </location>
</feature>
<feature type="binding site" evidence="9">
    <location>
        <position position="384"/>
    </location>
    <ligand>
        <name>Zn(2+)</name>
        <dbReference type="ChEBI" id="CHEBI:29105"/>
        <label>1</label>
        <note>catalytic</note>
    </ligand>
</feature>
<feature type="active site" description="Proton donor 1" evidence="5">
    <location>
        <position position="512"/>
    </location>
</feature>
<name>A0A9P0DQB4_PHACE</name>
<dbReference type="GO" id="GO:0005886">
    <property type="term" value="C:plasma membrane"/>
    <property type="evidence" value="ECO:0007669"/>
    <property type="project" value="TreeGrafter"/>
</dbReference>
<gene>
    <name evidence="16" type="ORF">PHAECO_LOCUS8477</name>
</gene>
<feature type="chain" id="PRO_5040141597" description="Angiotensin-converting enzyme" evidence="15">
    <location>
        <begin position="21"/>
        <end position="656"/>
    </location>
</feature>
<evidence type="ECO:0000256" key="8">
    <source>
        <dbReference type="PIRSR" id="PIRSR601548-2"/>
    </source>
</evidence>
<dbReference type="GO" id="GO:0008237">
    <property type="term" value="F:metallopeptidase activity"/>
    <property type="evidence" value="ECO:0007669"/>
    <property type="project" value="UniProtKB-KW"/>
</dbReference>
<evidence type="ECO:0000256" key="14">
    <source>
        <dbReference type="SAM" id="Phobius"/>
    </source>
</evidence>
<feature type="signal peptide" evidence="15">
    <location>
        <begin position="1"/>
        <end position="20"/>
    </location>
</feature>
<evidence type="ECO:0000313" key="17">
    <source>
        <dbReference type="Proteomes" id="UP001153737"/>
    </source>
</evidence>
<dbReference type="PANTHER" id="PTHR10514">
    <property type="entry name" value="ANGIOTENSIN-CONVERTING ENZYME"/>
    <property type="match status" value="1"/>
</dbReference>
<keyword evidence="9 13" id="KW-0862">Zinc</keyword>
<feature type="binding site" evidence="8">
    <location>
        <position position="226"/>
    </location>
    <ligand>
        <name>chloride</name>
        <dbReference type="ChEBI" id="CHEBI:17996"/>
        <label>1</label>
    </ligand>
</feature>
<evidence type="ECO:0000256" key="3">
    <source>
        <dbReference type="ARBA" id="ARBA00023157"/>
    </source>
</evidence>
<dbReference type="EMBL" id="OU896710">
    <property type="protein sequence ID" value="CAH1164170.1"/>
    <property type="molecule type" value="Genomic_DNA"/>
</dbReference>
<feature type="binding site" evidence="11">
    <location>
        <position position="384"/>
    </location>
    <ligand>
        <name>Zn(2+)</name>
        <dbReference type="ChEBI" id="CHEBI:29105"/>
        <label>2</label>
        <note>catalytic</note>
    </ligand>
</feature>
<feature type="binding site" evidence="9">
    <location>
        <position position="388"/>
    </location>
    <ligand>
        <name>Zn(2+)</name>
        <dbReference type="ChEBI" id="CHEBI:29105"/>
        <label>1</label>
        <note>catalytic</note>
    </ligand>
</feature>
<keyword evidence="13" id="KW-0378">Hydrolase</keyword>
<keyword evidence="13" id="KW-0121">Carboxypeptidase</keyword>
<organism evidence="16 17">
    <name type="scientific">Phaedon cochleariae</name>
    <name type="common">Mustard beetle</name>
    <dbReference type="NCBI Taxonomy" id="80249"/>
    <lineage>
        <taxon>Eukaryota</taxon>
        <taxon>Metazoa</taxon>
        <taxon>Ecdysozoa</taxon>
        <taxon>Arthropoda</taxon>
        <taxon>Hexapoda</taxon>
        <taxon>Insecta</taxon>
        <taxon>Pterygota</taxon>
        <taxon>Neoptera</taxon>
        <taxon>Endopterygota</taxon>
        <taxon>Coleoptera</taxon>
        <taxon>Polyphaga</taxon>
        <taxon>Cucujiformia</taxon>
        <taxon>Chrysomeloidea</taxon>
        <taxon>Chrysomelidae</taxon>
        <taxon>Chrysomelinae</taxon>
        <taxon>Chrysomelini</taxon>
        <taxon>Phaedon</taxon>
    </lineage>
</organism>
<evidence type="ECO:0000313" key="16">
    <source>
        <dbReference type="EMBL" id="CAH1164170.1"/>
    </source>
</evidence>
<dbReference type="GO" id="GO:0008241">
    <property type="term" value="F:peptidyl-dipeptidase activity"/>
    <property type="evidence" value="ECO:0007669"/>
    <property type="project" value="InterPro"/>
</dbReference>
<feature type="active site" description="Proton donor 2" evidence="7">
    <location>
        <position position="512"/>
    </location>
</feature>
<evidence type="ECO:0000256" key="2">
    <source>
        <dbReference type="ARBA" id="ARBA00022729"/>
    </source>
</evidence>
<dbReference type="GO" id="GO:0006508">
    <property type="term" value="P:proteolysis"/>
    <property type="evidence" value="ECO:0007669"/>
    <property type="project" value="UniProtKB-KW"/>
</dbReference>
<evidence type="ECO:0000256" key="9">
    <source>
        <dbReference type="PIRSR" id="PIRSR601548-3"/>
    </source>
</evidence>
<keyword evidence="4 6" id="KW-0325">Glycoprotein</keyword>
<dbReference type="PROSITE" id="PS52011">
    <property type="entry name" value="PEPTIDASE_M2"/>
    <property type="match status" value="1"/>
</dbReference>
<dbReference type="OrthoDB" id="10029630at2759"/>
<feature type="transmembrane region" description="Helical" evidence="14">
    <location>
        <begin position="629"/>
        <end position="652"/>
    </location>
</feature>
<evidence type="ECO:0000256" key="11">
    <source>
        <dbReference type="PIRSR" id="PIRSR601548-8"/>
    </source>
</evidence>
<keyword evidence="14" id="KW-1133">Transmembrane helix</keyword>
<feature type="binding site" evidence="11">
    <location>
        <position position="388"/>
    </location>
    <ligand>
        <name>Zn(2+)</name>
        <dbReference type="ChEBI" id="CHEBI:29105"/>
        <label>2</label>
        <note>catalytic</note>
    </ligand>
</feature>